<accession>A0ACA9KVK1</accession>
<evidence type="ECO:0000313" key="2">
    <source>
        <dbReference type="Proteomes" id="UP000789366"/>
    </source>
</evidence>
<comment type="caution">
    <text evidence="1">The sequence shown here is derived from an EMBL/GenBank/DDBJ whole genome shotgun (WGS) entry which is preliminary data.</text>
</comment>
<sequence length="331" mass="37350">MKQNIALTRNPKLITLLSLILLALIYISMFGFLEFSNEDTSKEYEAFNGTYAKPIFGNMNYCEYIPGNLPLIISIPHGGHLFPPEIPDRKQNHPNVVKSNDLKTQEIGRLIADNITLQFKGRRPYLIINHLGRSKIDVNRPIKEGVEGKDSITSIAWNDYHNFMQTAIKDVEANFGHGLLVDVHGHSHPEHFVEIGYVLSAETLSLSTSQINANSEIHSGSSIRALYTRKSNSLQFADLLYGKTTSLGGRLQSHGYDTVPSHIHQHPLGDEKYFHGGYCVQKYGSRHAEQIIDAIQIEIPTTLRIGNKEKRQNFISALSESISWFLKKYYG</sequence>
<organism evidence="1 2">
    <name type="scientific">Cetraspora pellucida</name>
    <dbReference type="NCBI Taxonomy" id="1433469"/>
    <lineage>
        <taxon>Eukaryota</taxon>
        <taxon>Fungi</taxon>
        <taxon>Fungi incertae sedis</taxon>
        <taxon>Mucoromycota</taxon>
        <taxon>Glomeromycotina</taxon>
        <taxon>Glomeromycetes</taxon>
        <taxon>Diversisporales</taxon>
        <taxon>Gigasporaceae</taxon>
        <taxon>Cetraspora</taxon>
    </lineage>
</organism>
<evidence type="ECO:0000313" key="1">
    <source>
        <dbReference type="EMBL" id="CAG8491811.1"/>
    </source>
</evidence>
<gene>
    <name evidence="1" type="ORF">SPELUC_LOCUS2591</name>
</gene>
<reference evidence="1" key="1">
    <citation type="submission" date="2021-06" db="EMBL/GenBank/DDBJ databases">
        <authorList>
            <person name="Kallberg Y."/>
            <person name="Tangrot J."/>
            <person name="Rosling A."/>
        </authorList>
    </citation>
    <scope>NUCLEOTIDE SEQUENCE</scope>
    <source>
        <strain evidence="1">28 12/20/2015</strain>
    </source>
</reference>
<name>A0ACA9KVK1_9GLOM</name>
<keyword evidence="2" id="KW-1185">Reference proteome</keyword>
<proteinExistence type="predicted"/>
<dbReference type="EMBL" id="CAJVPW010001780">
    <property type="protein sequence ID" value="CAG8491811.1"/>
    <property type="molecule type" value="Genomic_DNA"/>
</dbReference>
<protein>
    <submittedName>
        <fullName evidence="1">6012_t:CDS:1</fullName>
    </submittedName>
</protein>
<dbReference type="Proteomes" id="UP000789366">
    <property type="component" value="Unassembled WGS sequence"/>
</dbReference>